<feature type="transmembrane region" description="Helical" evidence="1">
    <location>
        <begin position="145"/>
        <end position="167"/>
    </location>
</feature>
<keyword evidence="1" id="KW-1133">Transmembrane helix</keyword>
<reference evidence="2" key="1">
    <citation type="submission" date="2025-08" db="UniProtKB">
        <authorList>
            <consortium name="Ensembl"/>
        </authorList>
    </citation>
    <scope>IDENTIFICATION</scope>
</reference>
<dbReference type="OMA" id="VCWFITG"/>
<dbReference type="GeneID" id="118600064"/>
<evidence type="ECO:0000256" key="1">
    <source>
        <dbReference type="SAM" id="Phobius"/>
    </source>
</evidence>
<dbReference type="OrthoDB" id="6157510at2759"/>
<protein>
    <submittedName>
        <fullName evidence="2">Si:dkey-19b23.12</fullName>
    </submittedName>
</protein>
<dbReference type="InterPro" id="IPR040350">
    <property type="entry name" value="TMEM272"/>
</dbReference>
<dbReference type="GeneTree" id="ENSGT00940000165960"/>
<reference evidence="2" key="2">
    <citation type="submission" date="2025-09" db="UniProtKB">
        <authorList>
            <consortium name="Ensembl"/>
        </authorList>
    </citation>
    <scope>IDENTIFICATION</scope>
</reference>
<feature type="transmembrane region" description="Helical" evidence="1">
    <location>
        <begin position="21"/>
        <end position="42"/>
    </location>
</feature>
<dbReference type="PaxDb" id="30732-ENSOMEP00000029099"/>
<feature type="transmembrane region" description="Helical" evidence="1">
    <location>
        <begin position="86"/>
        <end position="107"/>
    </location>
</feature>
<evidence type="ECO:0000313" key="2">
    <source>
        <dbReference type="Ensembl" id="ENSOMEP00000029099.1"/>
    </source>
</evidence>
<dbReference type="RefSeq" id="XP_036072624.1">
    <property type="nucleotide sequence ID" value="XM_036216731.1"/>
</dbReference>
<dbReference type="Proteomes" id="UP000261560">
    <property type="component" value="Unplaced"/>
</dbReference>
<keyword evidence="1" id="KW-0812">Transmembrane</keyword>
<dbReference type="KEGG" id="oml:118600064"/>
<proteinExistence type="predicted"/>
<accession>A0A3B3DHZ1</accession>
<keyword evidence="1" id="KW-0472">Membrane</keyword>
<feature type="transmembrane region" description="Helical" evidence="1">
    <location>
        <begin position="54"/>
        <end position="74"/>
    </location>
</feature>
<dbReference type="Ensembl" id="ENSOMET00000032232.1">
    <property type="protein sequence ID" value="ENSOMEP00000029099.1"/>
    <property type="gene ID" value="ENSOMEG00000012530.1"/>
</dbReference>
<evidence type="ECO:0000313" key="3">
    <source>
        <dbReference type="Proteomes" id="UP000261560"/>
    </source>
</evidence>
<sequence length="186" mass="20646">MPNLKEMSDSIKTYEPTVPQLVSSKLLACITSIAHIVLGSVYFEDCPVQHYIPIYLIVSGTLFLVAGILTCLPCKRCGEDTESSKLGKFCCVLNTLMFIGLVGWFIAGNVWVYSIYEPIYVKNATTTEVYCNKTLYLYAFWTMTITYICICLFLPLALCCCLCACICNKSMFGSFGARVPTNPAPL</sequence>
<name>A0A3B3DHZ1_ORYME</name>
<organism evidence="2 3">
    <name type="scientific">Oryzias melastigma</name>
    <name type="common">Marine medaka</name>
    <dbReference type="NCBI Taxonomy" id="30732"/>
    <lineage>
        <taxon>Eukaryota</taxon>
        <taxon>Metazoa</taxon>
        <taxon>Chordata</taxon>
        <taxon>Craniata</taxon>
        <taxon>Vertebrata</taxon>
        <taxon>Euteleostomi</taxon>
        <taxon>Actinopterygii</taxon>
        <taxon>Neopterygii</taxon>
        <taxon>Teleostei</taxon>
        <taxon>Neoteleostei</taxon>
        <taxon>Acanthomorphata</taxon>
        <taxon>Ovalentaria</taxon>
        <taxon>Atherinomorphae</taxon>
        <taxon>Beloniformes</taxon>
        <taxon>Adrianichthyidae</taxon>
        <taxon>Oryziinae</taxon>
        <taxon>Oryzias</taxon>
    </lineage>
</organism>
<keyword evidence="3" id="KW-1185">Reference proteome</keyword>
<dbReference type="PANTHER" id="PTHR33444">
    <property type="entry name" value="SI:DKEY-19B23.12-RELATED"/>
    <property type="match status" value="1"/>
</dbReference>
<dbReference type="AlphaFoldDB" id="A0A3B3DHZ1"/>
<dbReference type="PANTHER" id="PTHR33444:SF2">
    <property type="entry name" value="MARVEL DOMAIN-CONTAINING PROTEIN"/>
    <property type="match status" value="1"/>
</dbReference>